<reference evidence="2 3" key="1">
    <citation type="submission" date="2020-03" db="EMBL/GenBank/DDBJ databases">
        <title>Whole genome shotgun sequence of Phytohabitans rumicis NBRC 108638.</title>
        <authorList>
            <person name="Komaki H."/>
            <person name="Tamura T."/>
        </authorList>
    </citation>
    <scope>NUCLEOTIDE SEQUENCE [LARGE SCALE GENOMIC DNA]</scope>
    <source>
        <strain evidence="2 3">NBRC 108638</strain>
    </source>
</reference>
<evidence type="ECO:0000256" key="1">
    <source>
        <dbReference type="SAM" id="MobiDB-lite"/>
    </source>
</evidence>
<sequence>MADRWDQHRISRDRKPIQALKLMLIFFAIDLAWEVLRANVNASQKSDWPWRFTVLDPSTCATLTALMAGILVTRSQYAQATLPILNWSAYPGGSDFVKGSLRTVRLFNAGGGRAIVKAIEYRHELTTTEGESRSSLGPWLGWYEFVKSIEGLGLRRPEEIFVLHLGIGTSIPLTTKSGDGIELIAFGQAALGRLRLVDIRIRIEDTLGDIHEKQLRCLRGDADPGGESSSSRFAYFSAQRTPDSQSVQ</sequence>
<gene>
    <name evidence="2" type="ORF">Prum_091210</name>
</gene>
<keyword evidence="3" id="KW-1185">Reference proteome</keyword>
<protein>
    <submittedName>
        <fullName evidence="2">Uncharacterized protein</fullName>
    </submittedName>
</protein>
<reference evidence="2 3" key="2">
    <citation type="submission" date="2020-03" db="EMBL/GenBank/DDBJ databases">
        <authorList>
            <person name="Ichikawa N."/>
            <person name="Kimura A."/>
            <person name="Kitahashi Y."/>
            <person name="Uohara A."/>
        </authorList>
    </citation>
    <scope>NUCLEOTIDE SEQUENCE [LARGE SCALE GENOMIC DNA]</scope>
    <source>
        <strain evidence="2 3">NBRC 108638</strain>
    </source>
</reference>
<dbReference type="AlphaFoldDB" id="A0A6V8LLH9"/>
<name>A0A6V8LLH9_9ACTN</name>
<comment type="caution">
    <text evidence="2">The sequence shown here is derived from an EMBL/GenBank/DDBJ whole genome shotgun (WGS) entry which is preliminary data.</text>
</comment>
<dbReference type="EMBL" id="BLPG01000001">
    <property type="protein sequence ID" value="GFJ95479.1"/>
    <property type="molecule type" value="Genomic_DNA"/>
</dbReference>
<feature type="compositionally biased region" description="Polar residues" evidence="1">
    <location>
        <begin position="227"/>
        <end position="248"/>
    </location>
</feature>
<evidence type="ECO:0000313" key="2">
    <source>
        <dbReference type="EMBL" id="GFJ95479.1"/>
    </source>
</evidence>
<evidence type="ECO:0000313" key="3">
    <source>
        <dbReference type="Proteomes" id="UP000482960"/>
    </source>
</evidence>
<dbReference type="RefSeq" id="WP_173083071.1">
    <property type="nucleotide sequence ID" value="NZ_BAABJB010000048.1"/>
</dbReference>
<feature type="region of interest" description="Disordered" evidence="1">
    <location>
        <begin position="220"/>
        <end position="248"/>
    </location>
</feature>
<accession>A0A6V8LLH9</accession>
<organism evidence="2 3">
    <name type="scientific">Phytohabitans rumicis</name>
    <dbReference type="NCBI Taxonomy" id="1076125"/>
    <lineage>
        <taxon>Bacteria</taxon>
        <taxon>Bacillati</taxon>
        <taxon>Actinomycetota</taxon>
        <taxon>Actinomycetes</taxon>
        <taxon>Micromonosporales</taxon>
        <taxon>Micromonosporaceae</taxon>
    </lineage>
</organism>
<dbReference type="Proteomes" id="UP000482960">
    <property type="component" value="Unassembled WGS sequence"/>
</dbReference>
<proteinExistence type="predicted"/>